<name>A0AAN4R3R2_9PROT</name>
<proteinExistence type="predicted"/>
<evidence type="ECO:0008006" key="4">
    <source>
        <dbReference type="Google" id="ProtNLM"/>
    </source>
</evidence>
<dbReference type="Gene3D" id="1.10.10.60">
    <property type="entry name" value="Homeodomain-like"/>
    <property type="match status" value="1"/>
</dbReference>
<evidence type="ECO:0000256" key="1">
    <source>
        <dbReference type="SAM" id="MobiDB-lite"/>
    </source>
</evidence>
<dbReference type="AlphaFoldDB" id="A0AAN4R3R2"/>
<keyword evidence="3" id="KW-1185">Reference proteome</keyword>
<comment type="caution">
    <text evidence="2">The sequence shown here is derived from an EMBL/GenBank/DDBJ whole genome shotgun (WGS) entry which is preliminary data.</text>
</comment>
<dbReference type="KEGG" id="abg:Asbog_02546"/>
<gene>
    <name evidence="2" type="ORF">ABO01nite_18170</name>
</gene>
<dbReference type="Proteomes" id="UP000321287">
    <property type="component" value="Unassembled WGS sequence"/>
</dbReference>
<dbReference type="GeneID" id="78227551"/>
<sequence length="145" mass="16408">MDSRSAIRGRPRGKGLQSVFLDHLRKSANVSEAARAAGIDRKTAYNWRRSDELFCEKWRQALEEATDLLEAEARRRAIHGYEEPVLYGGRLVCDAEGNPVTRKRYSDGLLRMLLRAHRPASFRDVPTKGDEPEPELTLGEGDDTL</sequence>
<evidence type="ECO:0000313" key="2">
    <source>
        <dbReference type="EMBL" id="GEL53810.1"/>
    </source>
</evidence>
<dbReference type="RefSeq" id="WP_062165395.1">
    <property type="nucleotide sequence ID" value="NZ_AP014690.1"/>
</dbReference>
<protein>
    <recommendedName>
        <fullName evidence="4">Terminase</fullName>
    </recommendedName>
</protein>
<dbReference type="EMBL" id="BJVS01000004">
    <property type="protein sequence ID" value="GEL53810.1"/>
    <property type="molecule type" value="Genomic_DNA"/>
</dbReference>
<feature type="region of interest" description="Disordered" evidence="1">
    <location>
        <begin position="121"/>
        <end position="145"/>
    </location>
</feature>
<accession>A0AAN4R3R2</accession>
<reference evidence="2 3" key="1">
    <citation type="submission" date="2019-07" db="EMBL/GenBank/DDBJ databases">
        <title>Whole genome shotgun sequence of Asaia bogorensis NBRC 16594.</title>
        <authorList>
            <person name="Hosoyama A."/>
            <person name="Uohara A."/>
            <person name="Ohji S."/>
            <person name="Ichikawa N."/>
        </authorList>
    </citation>
    <scope>NUCLEOTIDE SEQUENCE [LARGE SCALE GENOMIC DNA]</scope>
    <source>
        <strain evidence="2 3">NBRC 16594</strain>
    </source>
</reference>
<organism evidence="2 3">
    <name type="scientific">Asaia bogorensis NBRC 16594</name>
    <dbReference type="NCBI Taxonomy" id="1231624"/>
    <lineage>
        <taxon>Bacteria</taxon>
        <taxon>Pseudomonadati</taxon>
        <taxon>Pseudomonadota</taxon>
        <taxon>Alphaproteobacteria</taxon>
        <taxon>Acetobacterales</taxon>
        <taxon>Acetobacteraceae</taxon>
        <taxon>Asaia</taxon>
    </lineage>
</organism>
<evidence type="ECO:0000313" key="3">
    <source>
        <dbReference type="Proteomes" id="UP000321287"/>
    </source>
</evidence>